<dbReference type="GO" id="GO:0004842">
    <property type="term" value="F:ubiquitin-protein transferase activity"/>
    <property type="evidence" value="ECO:0007669"/>
    <property type="project" value="InterPro"/>
</dbReference>
<evidence type="ECO:0000259" key="3">
    <source>
        <dbReference type="PROSITE" id="PS50918"/>
    </source>
</evidence>
<feature type="domain" description="WWE" evidence="3">
    <location>
        <begin position="1320"/>
        <end position="1399"/>
    </location>
</feature>
<comment type="caution">
    <text evidence="5">The sequence shown here is derived from an EMBL/GenBank/DDBJ whole genome shotgun (WGS) entry which is preliminary data.</text>
</comment>
<dbReference type="PROSITE" id="PS50918">
    <property type="entry name" value="WWE"/>
    <property type="match status" value="1"/>
</dbReference>
<dbReference type="SUPFAM" id="SSF53300">
    <property type="entry name" value="vWA-like"/>
    <property type="match status" value="1"/>
</dbReference>
<dbReference type="Gene3D" id="2.30.30.40">
    <property type="entry name" value="SH3 Domains"/>
    <property type="match status" value="2"/>
</dbReference>
<sequence>MNSKFKPRPIIATFDNFKQREVVKSSAYKLKSSPFGLSVQYTPDVLAKRKQLLPIQREARAQQAKAVMIRDKLYINNELFDQIKHKQFLPKMETQIPNEKIEDIVTSDKNLFIACVYIPPVRSNFYKLYNCDLFVDLENSIELYSSLGDVILLGDTNSRTGAIDDFVSNDSIHTTIRNRLDDIFDYSADIELNVRNNPDNNTNCYGPKLISLCKASGLRILNGRHKNGFANDFTFCGANGMSVIDYLLVPVSLFPIVRQLIVSNFTTFSDHAFLHIQLSLLCNKQNSTPFPGDENGEKLSQDKFKWNDELKEQCRDCLMNNMEKINLCRERIDFDGQQLLDNSLAEFTSTLNDIMAPFFKKRTNNYKSCRSNICDDKPWFNAQCKDLHRRYINCLNIFNRLKSQLNHSNLIRAKKDYKTLERRLKREYMRTEGNMLDIMRLTNPKLFYKKFKRKASSKHAVPLKLFHEHFKSLCSSDTDAVLDDSQFHNTDGECVHDKKTEAISKNLITINQSILQFKQKEIDFRQRLSCIESQNLSSSRSQRDEKRLNALEGQYSQQGINIDEIKSILGKLVKKVNKLHGDTGTKNKTTVGTNKQAPNSKKSSRIKHFEPGSITDLNVQLSSNDLSSEGSTERNICSSAYSFSQNRDILASVDEKIPATATDAYKKSPPEVQCDLNAIGNPKSSNAQNPLDVPSNNIWFPANIPAKNTSNLNRMESHDPMSRHGHHMDDNSDTSDENVEHSLGVPFNTLETERGINSTSCYASNILTKKTLKNNFGLKTSRTNLMFDNRVRLLTDQTCYEGLFIASVEGSTEEVPPLNNITPTHSEQPTTGDYRYEYEASDIFEDGEQRTPGIGESRKATIDDWHRYTEQITMEANLRVKSGVVQRGWHGHDVTLVLDACEHMRGDKFVSMKSAARRYIEGVKQIQRTRGLVENVGIAVFCGRSRLLHEHTSDYDLLLSLIDELEPEGEAPIIGGLLMGMATVLAGTTTCSGGILVQGHMIMFTDGTSSDKDLISTDSEVLSVIRTIAEHSIKVYYVQLGEQQLSVIMEQAVKETKGKVISISEMYRLIRMSHLLGVAARVAGEMKFLSEEPNRDFISQKIYELTRNPEDQNEDCIDFVVEFTNSQLKEGIYKELKCRTLHLGDRVRRGPLWTYGEQDGNCPGTVIGQHDNGWVRVMWDNGHNNIYRYEESSNTFNLRRVNEKRILVDEMIAVGCRVVRGGDWRYGDDDGGFGTMGTVLNVKPEGRAVVRWDSKKMGIYKMGYNGFCEIMVVDESSTYGDEQIPFTDLEGRSQNEGFTYSNSWNQAKDTDSNGEDMHSQINVPADGHETKNASWEYKDNKDSEWKKYPLDINYKIENAFKKNQQKKTNFKMDMKTYIINFAKNIQVNPRDGTEIEVRRSV</sequence>
<dbReference type="SMART" id="SM00327">
    <property type="entry name" value="VWA"/>
    <property type="match status" value="1"/>
</dbReference>
<evidence type="ECO:0000313" key="6">
    <source>
        <dbReference type="Proteomes" id="UP000683360"/>
    </source>
</evidence>
<gene>
    <name evidence="5" type="ORF">MEDL_37165</name>
</gene>
<protein>
    <recommendedName>
        <fullName evidence="7">MIB/HERC2 domain-containing protein</fullName>
    </recommendedName>
</protein>
<name>A0A8S3SQZ7_MYTED</name>
<evidence type="ECO:0008006" key="7">
    <source>
        <dbReference type="Google" id="ProtNLM"/>
    </source>
</evidence>
<dbReference type="InterPro" id="IPR037197">
    <property type="entry name" value="WWE_dom_sf"/>
</dbReference>
<organism evidence="5 6">
    <name type="scientific">Mytilus edulis</name>
    <name type="common">Blue mussel</name>
    <dbReference type="NCBI Taxonomy" id="6550"/>
    <lineage>
        <taxon>Eukaryota</taxon>
        <taxon>Metazoa</taxon>
        <taxon>Spiralia</taxon>
        <taxon>Lophotrochozoa</taxon>
        <taxon>Mollusca</taxon>
        <taxon>Bivalvia</taxon>
        <taxon>Autobranchia</taxon>
        <taxon>Pteriomorphia</taxon>
        <taxon>Mytilida</taxon>
        <taxon>Mytiloidea</taxon>
        <taxon>Mytilidae</taxon>
        <taxon>Mytilinae</taxon>
        <taxon>Mytilus</taxon>
    </lineage>
</organism>
<feature type="domain" description="MIB/HERC2" evidence="4">
    <location>
        <begin position="1133"/>
        <end position="1204"/>
    </location>
</feature>
<feature type="compositionally biased region" description="Polar residues" evidence="1">
    <location>
        <begin position="819"/>
        <end position="831"/>
    </location>
</feature>
<dbReference type="InterPro" id="IPR004170">
    <property type="entry name" value="WWE_dom"/>
</dbReference>
<dbReference type="Gene3D" id="3.30.720.50">
    <property type="match status" value="1"/>
</dbReference>
<dbReference type="Gene3D" id="3.60.10.10">
    <property type="entry name" value="Endonuclease/exonuclease/phosphatase"/>
    <property type="match status" value="1"/>
</dbReference>
<dbReference type="Proteomes" id="UP000683360">
    <property type="component" value="Unassembled WGS sequence"/>
</dbReference>
<dbReference type="SUPFAM" id="SSF159034">
    <property type="entry name" value="Mib/herc2 domain-like"/>
    <property type="match status" value="2"/>
</dbReference>
<feature type="compositionally biased region" description="Low complexity" evidence="1">
    <location>
        <begin position="586"/>
        <end position="595"/>
    </location>
</feature>
<dbReference type="Pfam" id="PF06701">
    <property type="entry name" value="MIB_HERC2"/>
    <property type="match status" value="1"/>
</dbReference>
<dbReference type="InterPro" id="IPR036465">
    <property type="entry name" value="vWFA_dom_sf"/>
</dbReference>
<dbReference type="InterPro" id="IPR037252">
    <property type="entry name" value="Mib_Herc2_sf"/>
</dbReference>
<dbReference type="GO" id="GO:0016567">
    <property type="term" value="P:protein ubiquitination"/>
    <property type="evidence" value="ECO:0007669"/>
    <property type="project" value="InterPro"/>
</dbReference>
<dbReference type="EMBL" id="CAJPWZ010001794">
    <property type="protein sequence ID" value="CAG2223916.1"/>
    <property type="molecule type" value="Genomic_DNA"/>
</dbReference>
<reference evidence="5" key="1">
    <citation type="submission" date="2021-03" db="EMBL/GenBank/DDBJ databases">
        <authorList>
            <person name="Bekaert M."/>
        </authorList>
    </citation>
    <scope>NUCLEOTIDE SEQUENCE</scope>
</reference>
<feature type="domain" description="VWFA" evidence="2">
    <location>
        <begin position="893"/>
        <end position="1082"/>
    </location>
</feature>
<dbReference type="Gene3D" id="3.40.50.410">
    <property type="entry name" value="von Willebrand factor, type A domain"/>
    <property type="match status" value="1"/>
</dbReference>
<feature type="region of interest" description="Disordered" evidence="1">
    <location>
        <begin position="717"/>
        <end position="738"/>
    </location>
</feature>
<evidence type="ECO:0000259" key="4">
    <source>
        <dbReference type="PROSITE" id="PS51416"/>
    </source>
</evidence>
<dbReference type="PROSITE" id="PS51416">
    <property type="entry name" value="MIB_HERC2"/>
    <property type="match status" value="2"/>
</dbReference>
<keyword evidence="6" id="KW-1185">Reference proteome</keyword>
<feature type="compositionally biased region" description="Basic and acidic residues" evidence="1">
    <location>
        <begin position="717"/>
        <end position="730"/>
    </location>
</feature>
<dbReference type="InterPro" id="IPR036691">
    <property type="entry name" value="Endo/exonu/phosph_ase_sf"/>
</dbReference>
<evidence type="ECO:0000256" key="1">
    <source>
        <dbReference type="SAM" id="MobiDB-lite"/>
    </source>
</evidence>
<dbReference type="SUPFAM" id="SSF56219">
    <property type="entry name" value="DNase I-like"/>
    <property type="match status" value="1"/>
</dbReference>
<dbReference type="GO" id="GO:0046872">
    <property type="term" value="F:metal ion binding"/>
    <property type="evidence" value="ECO:0007669"/>
    <property type="project" value="InterPro"/>
</dbReference>
<dbReference type="Pfam" id="PF00092">
    <property type="entry name" value="VWA"/>
    <property type="match status" value="1"/>
</dbReference>
<feature type="domain" description="MIB/HERC2" evidence="4">
    <location>
        <begin position="1203"/>
        <end position="1276"/>
    </location>
</feature>
<proteinExistence type="predicted"/>
<dbReference type="InterPro" id="IPR002035">
    <property type="entry name" value="VWF_A"/>
</dbReference>
<dbReference type="PROSITE" id="PS50234">
    <property type="entry name" value="VWFA"/>
    <property type="match status" value="1"/>
</dbReference>
<feature type="region of interest" description="Disordered" evidence="1">
    <location>
        <begin position="580"/>
        <end position="604"/>
    </location>
</feature>
<evidence type="ECO:0000313" key="5">
    <source>
        <dbReference type="EMBL" id="CAG2223916.1"/>
    </source>
</evidence>
<dbReference type="InterPro" id="IPR010606">
    <property type="entry name" value="Mib_Herc2"/>
</dbReference>
<evidence type="ECO:0000259" key="2">
    <source>
        <dbReference type="PROSITE" id="PS50234"/>
    </source>
</evidence>
<accession>A0A8S3SQZ7</accession>
<dbReference type="OrthoDB" id="6157543at2759"/>
<feature type="region of interest" description="Disordered" evidence="1">
    <location>
        <begin position="813"/>
        <end position="832"/>
    </location>
</feature>
<dbReference type="SUPFAM" id="SSF117839">
    <property type="entry name" value="WWE domain"/>
    <property type="match status" value="1"/>
</dbReference>
<dbReference type="CDD" id="cd00198">
    <property type="entry name" value="vWFA"/>
    <property type="match status" value="1"/>
</dbReference>
<dbReference type="Pfam" id="PF02825">
    <property type="entry name" value="WWE"/>
    <property type="match status" value="1"/>
</dbReference>